<feature type="compositionally biased region" description="Polar residues" evidence="1">
    <location>
        <begin position="207"/>
        <end position="216"/>
    </location>
</feature>
<reference evidence="2 3" key="1">
    <citation type="journal article" date="2016" name="Genome Biol. Evol.">
        <title>Divergent and convergent evolution of fungal pathogenicity.</title>
        <authorList>
            <person name="Shang Y."/>
            <person name="Xiao G."/>
            <person name="Zheng P."/>
            <person name="Cen K."/>
            <person name="Zhan S."/>
            <person name="Wang C."/>
        </authorList>
    </citation>
    <scope>NUCLEOTIDE SEQUENCE [LARGE SCALE GENOMIC DNA]</scope>
    <source>
        <strain evidence="2 3">RCEF 2490</strain>
    </source>
</reference>
<dbReference type="Pfam" id="PF13911">
    <property type="entry name" value="AhpC-TSA_2"/>
    <property type="match status" value="1"/>
</dbReference>
<dbReference type="SUPFAM" id="SSF52833">
    <property type="entry name" value="Thioredoxin-like"/>
    <property type="match status" value="1"/>
</dbReference>
<dbReference type="PANTHER" id="PTHR42336">
    <property type="entry name" value="THIOREDOXIN DOMAIN-CONTAINING PROTEIN-RELATED"/>
    <property type="match status" value="1"/>
</dbReference>
<protein>
    <submittedName>
        <fullName evidence="2">Thioredoxin-like fold protein</fullName>
    </submittedName>
</protein>
<keyword evidence="3" id="KW-1185">Reference proteome</keyword>
<comment type="caution">
    <text evidence="2">The sequence shown here is derived from an EMBL/GenBank/DDBJ whole genome shotgun (WGS) entry which is preliminary data.</text>
</comment>
<dbReference type="OrthoDB" id="40334at2759"/>
<sequence length="277" mass="29927">MFSNLATKIALKKVGLSSKDLDFSAQTQDSGKLSKNGGIEEDASSSGSWLSYKSLPLTVHPWFSPPPPPVKLGRVPQVGEVAPLDRDRKLAIGGGQKVMVVFLRCVGCAFAQKTFLALRTLANRHRGQLQCIAVSHSSEQATRKWIDLMGGAWNVQVVYDEDRAVYAAWGLGTANVWHLFNPTTQMQGWKEKGWLGEKVAEAIQRRGTVQSTSKGRPSSGSVAGEEEEATSTVLGNKWQESGAFAVDGRGTVLWGGKAARADEIMDLEEGARLLGLS</sequence>
<organism evidence="2 3">
    <name type="scientific">Moelleriella libera RCEF 2490</name>
    <dbReference type="NCBI Taxonomy" id="1081109"/>
    <lineage>
        <taxon>Eukaryota</taxon>
        <taxon>Fungi</taxon>
        <taxon>Dikarya</taxon>
        <taxon>Ascomycota</taxon>
        <taxon>Pezizomycotina</taxon>
        <taxon>Sordariomycetes</taxon>
        <taxon>Hypocreomycetidae</taxon>
        <taxon>Hypocreales</taxon>
        <taxon>Clavicipitaceae</taxon>
        <taxon>Moelleriella</taxon>
    </lineage>
</organism>
<gene>
    <name evidence="2" type="ORF">AAL_00387</name>
</gene>
<dbReference type="Gene3D" id="3.40.30.10">
    <property type="entry name" value="Glutaredoxin"/>
    <property type="match status" value="1"/>
</dbReference>
<dbReference type="InterPro" id="IPR032801">
    <property type="entry name" value="PXL2A/B/C"/>
</dbReference>
<dbReference type="EMBL" id="AZGY01000001">
    <property type="protein sequence ID" value="OAA32922.1"/>
    <property type="molecule type" value="Genomic_DNA"/>
</dbReference>
<dbReference type="Proteomes" id="UP000078544">
    <property type="component" value="Unassembled WGS sequence"/>
</dbReference>
<accession>A0A166UT02</accession>
<evidence type="ECO:0000313" key="3">
    <source>
        <dbReference type="Proteomes" id="UP000078544"/>
    </source>
</evidence>
<proteinExistence type="predicted"/>
<dbReference type="PANTHER" id="PTHR42336:SF1">
    <property type="entry name" value="ALKYL HYDROPEROXIDE REDUCTASE SUBUNIT C_ THIOL SPECIFIC ANTIOXIDANT DOMAIN-CONTAINING PROTEIN"/>
    <property type="match status" value="1"/>
</dbReference>
<dbReference type="AlphaFoldDB" id="A0A166UT02"/>
<evidence type="ECO:0000256" key="1">
    <source>
        <dbReference type="SAM" id="MobiDB-lite"/>
    </source>
</evidence>
<feature type="region of interest" description="Disordered" evidence="1">
    <location>
        <begin position="206"/>
        <end position="234"/>
    </location>
</feature>
<dbReference type="InterPro" id="IPR036249">
    <property type="entry name" value="Thioredoxin-like_sf"/>
</dbReference>
<feature type="region of interest" description="Disordered" evidence="1">
    <location>
        <begin position="27"/>
        <end position="47"/>
    </location>
</feature>
<name>A0A166UT02_9HYPO</name>
<evidence type="ECO:0000313" key="2">
    <source>
        <dbReference type="EMBL" id="OAA32922.1"/>
    </source>
</evidence>